<dbReference type="PROSITE" id="PS50081">
    <property type="entry name" value="ZF_DAG_PE_2"/>
    <property type="match status" value="1"/>
</dbReference>
<protein>
    <recommendedName>
        <fullName evidence="8">Phorbol esters/diacylglycerol binding domain protein</fullName>
    </recommendedName>
</protein>
<keyword evidence="2" id="KW-0862">Zinc</keyword>
<dbReference type="PROSITE" id="PS50004">
    <property type="entry name" value="C2"/>
    <property type="match status" value="1"/>
</dbReference>
<dbReference type="Gene3D" id="3.30.60.20">
    <property type="match status" value="1"/>
</dbReference>
<sequence length="674" mass="75784">MDALSWLLLCWIGFAGLVYLLLQASFSAWPQAAICDHAQTVMKGLHGTGTTVVPAESTTSTLWINEVIRWLVERYCGTPDFVQQWLRSMNEAAKKQMEQEKAVVFEEAYFPTPASPPVLSNIRAERGPRQHLVGAFLYVLNGTRLVFKTVRAHVAFESLILRLTASKIDADRIITQNFEAQLQHLAAETQVRLAYLCNDLFAMGCFDGRPELLITVNSIDEKNQQSVIEPSEVEKLIRYCLMHAVTNVNLSAVKYISGLNMDEIVRKLGDYGRSLIKAGNPIERSFSKRLFVRIVKASRIGGGKEVHKPYAVVELDVPSQNHVTAQSSGSDPFWDSQFMFQLTRESRELLFEVYDHVSDSSKPVFLGLALISINELQSMSRPLQRFKLQGHPYSDEVISGKIFVEVCLLLRCLNSCSKSTLSGQFAFMNEIEQDALIEALHSASEVDLSKHLVPSERGRSPPVTRFLIHEDTMKLKLPQSSLRPAGPLRLPVANSVNFSDTCATAITNRPLRTPSGSVKSGSSEMQPLLQEAREQSQLARNAMSYSESETSVASDESLYQHSVLVVELQENDQKKYYLVSAGLDKLPSVKKLIKKGKKLHVFNEHTFTATKVSSGHFCSVCMKTVRSTFRRQGYRCRDCRMLCHKRCHYKTETHCPSSNIFNLHIEPIPENMTQ</sequence>
<organism evidence="5 7">
    <name type="scientific">Trichuris suis</name>
    <name type="common">pig whipworm</name>
    <dbReference type="NCBI Taxonomy" id="68888"/>
    <lineage>
        <taxon>Eukaryota</taxon>
        <taxon>Metazoa</taxon>
        <taxon>Ecdysozoa</taxon>
        <taxon>Nematoda</taxon>
        <taxon>Enoplea</taxon>
        <taxon>Dorylaimia</taxon>
        <taxon>Trichinellida</taxon>
        <taxon>Trichuridae</taxon>
        <taxon>Trichuris</taxon>
    </lineage>
</organism>
<keyword evidence="7" id="KW-1185">Reference proteome</keyword>
<feature type="domain" description="C2" evidence="3">
    <location>
        <begin position="270"/>
        <end position="386"/>
    </location>
</feature>
<dbReference type="AlphaFoldDB" id="A0A085M4E7"/>
<feature type="domain" description="Phorbol-ester/DAG-type" evidence="4">
    <location>
        <begin position="604"/>
        <end position="655"/>
    </location>
</feature>
<dbReference type="InterPro" id="IPR039934">
    <property type="entry name" value="C2CD2/C2CD2L"/>
</dbReference>
<dbReference type="Pfam" id="PF00130">
    <property type="entry name" value="C1_1"/>
    <property type="match status" value="1"/>
</dbReference>
<dbReference type="PANTHER" id="PTHR21119">
    <property type="entry name" value="C2 DOMAIN-CONTAINING PROTEIN"/>
    <property type="match status" value="1"/>
</dbReference>
<name>A0A085M4E7_9BILA</name>
<evidence type="ECO:0000313" key="5">
    <source>
        <dbReference type="EMBL" id="KFD52093.1"/>
    </source>
</evidence>
<dbReference type="CDD" id="cd20831">
    <property type="entry name" value="C1_dGM13116p-like"/>
    <property type="match status" value="1"/>
</dbReference>
<dbReference type="InterPro" id="IPR035892">
    <property type="entry name" value="C2_domain_sf"/>
</dbReference>
<accession>A0A085M4E7</accession>
<dbReference type="Pfam" id="PF00168">
    <property type="entry name" value="C2"/>
    <property type="match status" value="1"/>
</dbReference>
<dbReference type="Gene3D" id="2.60.40.150">
    <property type="entry name" value="C2 domain"/>
    <property type="match status" value="1"/>
</dbReference>
<dbReference type="InterPro" id="IPR046349">
    <property type="entry name" value="C1-like_sf"/>
</dbReference>
<dbReference type="EMBL" id="KL363232">
    <property type="protein sequence ID" value="KFD52093.1"/>
    <property type="molecule type" value="Genomic_DNA"/>
</dbReference>
<dbReference type="SUPFAM" id="SSF49562">
    <property type="entry name" value="C2 domain (Calcium/lipid-binding domain, CaLB)"/>
    <property type="match status" value="1"/>
</dbReference>
<dbReference type="InterPro" id="IPR000008">
    <property type="entry name" value="C2_dom"/>
</dbReference>
<dbReference type="SMART" id="SM00239">
    <property type="entry name" value="C2"/>
    <property type="match status" value="1"/>
</dbReference>
<proteinExistence type="predicted"/>
<keyword evidence="1" id="KW-0479">Metal-binding</keyword>
<evidence type="ECO:0000313" key="6">
    <source>
        <dbReference type="EMBL" id="KFD65834.1"/>
    </source>
</evidence>
<evidence type="ECO:0000313" key="7">
    <source>
        <dbReference type="Proteomes" id="UP000030764"/>
    </source>
</evidence>
<dbReference type="SUPFAM" id="SSF57889">
    <property type="entry name" value="Cysteine-rich domain"/>
    <property type="match status" value="1"/>
</dbReference>
<evidence type="ECO:0000259" key="3">
    <source>
        <dbReference type="PROSITE" id="PS50004"/>
    </source>
</evidence>
<dbReference type="PROSITE" id="PS00479">
    <property type="entry name" value="ZF_DAG_PE_1"/>
    <property type="match status" value="1"/>
</dbReference>
<dbReference type="SMART" id="SM00109">
    <property type="entry name" value="C1"/>
    <property type="match status" value="1"/>
</dbReference>
<dbReference type="Proteomes" id="UP000030764">
    <property type="component" value="Unassembled WGS sequence"/>
</dbReference>
<dbReference type="EMBL" id="KL367531">
    <property type="protein sequence ID" value="KFD65834.1"/>
    <property type="molecule type" value="Genomic_DNA"/>
</dbReference>
<dbReference type="InterPro" id="IPR002219">
    <property type="entry name" value="PKC_DAG/PE"/>
</dbReference>
<evidence type="ECO:0000256" key="2">
    <source>
        <dbReference type="ARBA" id="ARBA00022833"/>
    </source>
</evidence>
<reference evidence="5 7" key="1">
    <citation type="journal article" date="2014" name="Nat. Genet.">
        <title>Genome and transcriptome of the porcine whipworm Trichuris suis.</title>
        <authorList>
            <person name="Jex A.R."/>
            <person name="Nejsum P."/>
            <person name="Schwarz E.M."/>
            <person name="Hu L."/>
            <person name="Young N.D."/>
            <person name="Hall R.S."/>
            <person name="Korhonen P.K."/>
            <person name="Liao S."/>
            <person name="Thamsborg S."/>
            <person name="Xia J."/>
            <person name="Xu P."/>
            <person name="Wang S."/>
            <person name="Scheerlinck J.P."/>
            <person name="Hofmann A."/>
            <person name="Sternberg P.W."/>
            <person name="Wang J."/>
            <person name="Gasser R.B."/>
        </authorList>
    </citation>
    <scope>NUCLEOTIDE SEQUENCE [LARGE SCALE GENOMIC DNA]</scope>
    <source>
        <strain evidence="6">DCEP-RM93F</strain>
        <strain evidence="5">DCEP-RM93M</strain>
    </source>
</reference>
<evidence type="ECO:0000256" key="1">
    <source>
        <dbReference type="ARBA" id="ARBA00022723"/>
    </source>
</evidence>
<evidence type="ECO:0008006" key="8">
    <source>
        <dbReference type="Google" id="ProtNLM"/>
    </source>
</evidence>
<evidence type="ECO:0000259" key="4">
    <source>
        <dbReference type="PROSITE" id="PS50081"/>
    </source>
</evidence>
<dbReference type="Proteomes" id="UP000030758">
    <property type="component" value="Unassembled WGS sequence"/>
</dbReference>
<dbReference type="GO" id="GO:0046872">
    <property type="term" value="F:metal ion binding"/>
    <property type="evidence" value="ECO:0007669"/>
    <property type="project" value="UniProtKB-KW"/>
</dbReference>
<gene>
    <name evidence="5" type="ORF">M513_07075</name>
    <name evidence="6" type="ORF">M514_07075</name>
</gene>
<dbReference type="PANTHER" id="PTHR21119:SF5">
    <property type="entry name" value="C2 DOMAIN-CONTAINING PROTEIN"/>
    <property type="match status" value="1"/>
</dbReference>